<evidence type="ECO:0000256" key="2">
    <source>
        <dbReference type="SAM" id="SignalP"/>
    </source>
</evidence>
<evidence type="ECO:0000313" key="4">
    <source>
        <dbReference type="Proteomes" id="UP000802098"/>
    </source>
</evidence>
<feature type="chain" id="PRO_5046560732" description="Tetratricopeptide repeat protein" evidence="2">
    <location>
        <begin position="20"/>
        <end position="297"/>
    </location>
</feature>
<accession>A0ABX0HR46</accession>
<proteinExistence type="predicted"/>
<reference evidence="3 4" key="1">
    <citation type="submission" date="2020-03" db="EMBL/GenBank/DDBJ databases">
        <title>Rubrivivax benzoatilyticus JA2 (sequenced after 10 years sub-culturing).</title>
        <authorList>
            <person name="Gupta D."/>
            <person name="Chintalapati S."/>
            <person name="Chintalapati V.R."/>
        </authorList>
    </citation>
    <scope>NUCLEOTIDE SEQUENCE [LARGE SCALE GENOMIC DNA]</scope>
    <source>
        <strain evidence="3 4">JA2-Mal</strain>
    </source>
</reference>
<feature type="compositionally biased region" description="Basic and acidic residues" evidence="1">
    <location>
        <begin position="90"/>
        <end position="107"/>
    </location>
</feature>
<dbReference type="EMBL" id="JAAOCD010000001">
    <property type="protein sequence ID" value="NHK97536.1"/>
    <property type="molecule type" value="Genomic_DNA"/>
</dbReference>
<dbReference type="Proteomes" id="UP000802098">
    <property type="component" value="Unassembled WGS sequence"/>
</dbReference>
<dbReference type="RefSeq" id="WP_029718915.1">
    <property type="nucleotide sequence ID" value="NZ_JAAOCD010000001.1"/>
</dbReference>
<keyword evidence="4" id="KW-1185">Reference proteome</keyword>
<evidence type="ECO:0000256" key="1">
    <source>
        <dbReference type="SAM" id="MobiDB-lite"/>
    </source>
</evidence>
<organism evidence="3 4">
    <name type="scientific">Rubrivivax benzoatilyticus</name>
    <dbReference type="NCBI Taxonomy" id="316997"/>
    <lineage>
        <taxon>Bacteria</taxon>
        <taxon>Pseudomonadati</taxon>
        <taxon>Pseudomonadota</taxon>
        <taxon>Betaproteobacteria</taxon>
        <taxon>Burkholderiales</taxon>
        <taxon>Sphaerotilaceae</taxon>
        <taxon>Rubrivivax</taxon>
    </lineage>
</organism>
<evidence type="ECO:0000313" key="3">
    <source>
        <dbReference type="EMBL" id="NHK97536.1"/>
    </source>
</evidence>
<name>A0ABX0HR46_9BURK</name>
<gene>
    <name evidence="3" type="ORF">G7087_04045</name>
</gene>
<feature type="signal peptide" evidence="2">
    <location>
        <begin position="1"/>
        <end position="19"/>
    </location>
</feature>
<sequence length="297" mass="32158">MRRLLSLLILLAAAAPAVAADYLPMWVPKGTESRWEAVNGPYPLALDRRHLDGDTVSAIVVERRLEQESERTRYRFEWTCNAPDGGCSGDRPRIPDLGRTRYEEEPTGRTRWQSVASSESFDAPASLQALDAAGATIASVTTVVPVRGGTVSVALLPLLERLPEGTPQPATVRLVLTLPRADGPAGIKPSPEQFAALAARTPRWMAPAARLAVYREELKARLLAEDHAGALPLFEKIAAVGEPLPAVFTYRWGLSLMKAGRTADGRARLQAYLKQAGAQGPDAEAARRWLKASAPAR</sequence>
<feature type="region of interest" description="Disordered" evidence="1">
    <location>
        <begin position="87"/>
        <end position="107"/>
    </location>
</feature>
<comment type="caution">
    <text evidence="3">The sequence shown here is derived from an EMBL/GenBank/DDBJ whole genome shotgun (WGS) entry which is preliminary data.</text>
</comment>
<evidence type="ECO:0008006" key="5">
    <source>
        <dbReference type="Google" id="ProtNLM"/>
    </source>
</evidence>
<keyword evidence="2" id="KW-0732">Signal</keyword>
<protein>
    <recommendedName>
        <fullName evidence="5">Tetratricopeptide repeat protein</fullName>
    </recommendedName>
</protein>